<feature type="signal peptide" evidence="8">
    <location>
        <begin position="1"/>
        <end position="21"/>
    </location>
</feature>
<comment type="caution">
    <text evidence="6">Lacks conserved residue(s) required for the propagation of feature annotation.</text>
</comment>
<feature type="compositionally biased region" description="Low complexity" evidence="7">
    <location>
        <begin position="181"/>
        <end position="201"/>
    </location>
</feature>
<reference evidence="9" key="1">
    <citation type="submission" date="2023-03" db="EMBL/GenBank/DDBJ databases">
        <title>Massive genome expansion in bonnet fungi (Mycena s.s.) driven by repeated elements and novel gene families across ecological guilds.</title>
        <authorList>
            <consortium name="Lawrence Berkeley National Laboratory"/>
            <person name="Harder C.B."/>
            <person name="Miyauchi S."/>
            <person name="Viragh M."/>
            <person name="Kuo A."/>
            <person name="Thoen E."/>
            <person name="Andreopoulos B."/>
            <person name="Lu D."/>
            <person name="Skrede I."/>
            <person name="Drula E."/>
            <person name="Henrissat B."/>
            <person name="Morin E."/>
            <person name="Kohler A."/>
            <person name="Barry K."/>
            <person name="LaButti K."/>
            <person name="Morin E."/>
            <person name="Salamov A."/>
            <person name="Lipzen A."/>
            <person name="Mereny Z."/>
            <person name="Hegedus B."/>
            <person name="Baldrian P."/>
            <person name="Stursova M."/>
            <person name="Weitz H."/>
            <person name="Taylor A."/>
            <person name="Grigoriev I.V."/>
            <person name="Nagy L.G."/>
            <person name="Martin F."/>
            <person name="Kauserud H."/>
        </authorList>
    </citation>
    <scope>NUCLEOTIDE SEQUENCE</scope>
    <source>
        <strain evidence="9">CBHHK173m</strain>
    </source>
</reference>
<evidence type="ECO:0000256" key="6">
    <source>
        <dbReference type="RuleBase" id="RU362006"/>
    </source>
</evidence>
<feature type="transmembrane region" description="Helical" evidence="6">
    <location>
        <begin position="43"/>
        <end position="67"/>
    </location>
</feature>
<evidence type="ECO:0000256" key="1">
    <source>
        <dbReference type="ARBA" id="ARBA00004141"/>
    </source>
</evidence>
<dbReference type="Proteomes" id="UP001222325">
    <property type="component" value="Unassembled WGS sequence"/>
</dbReference>
<evidence type="ECO:0000256" key="8">
    <source>
        <dbReference type="SAM" id="SignalP"/>
    </source>
</evidence>
<dbReference type="AlphaFoldDB" id="A0AAD6UKF3"/>
<dbReference type="PANTHER" id="PTHR12300">
    <property type="entry name" value="HVA22-LIKE PROTEINS"/>
    <property type="match status" value="1"/>
</dbReference>
<dbReference type="Pfam" id="PF03134">
    <property type="entry name" value="TB2_DP1_HVA22"/>
    <property type="match status" value="1"/>
</dbReference>
<evidence type="ECO:0000256" key="3">
    <source>
        <dbReference type="ARBA" id="ARBA00022692"/>
    </source>
</evidence>
<comment type="similarity">
    <text evidence="2 6">Belongs to the DP1 family.</text>
</comment>
<keyword evidence="4 6" id="KW-1133">Transmembrane helix</keyword>
<dbReference type="GO" id="GO:0016020">
    <property type="term" value="C:membrane"/>
    <property type="evidence" value="ECO:0007669"/>
    <property type="project" value="UniProtKB-SubCell"/>
</dbReference>
<gene>
    <name evidence="9" type="ORF">B0H15DRAFT_311536</name>
</gene>
<feature type="region of interest" description="Disordered" evidence="7">
    <location>
        <begin position="181"/>
        <end position="229"/>
    </location>
</feature>
<feature type="chain" id="PRO_5042174519" description="Protein YOP1" evidence="8">
    <location>
        <begin position="22"/>
        <end position="229"/>
    </location>
</feature>
<keyword evidence="8" id="KW-0732">Signal</keyword>
<evidence type="ECO:0000256" key="5">
    <source>
        <dbReference type="ARBA" id="ARBA00023136"/>
    </source>
</evidence>
<keyword evidence="3 6" id="KW-0812">Transmembrane</keyword>
<organism evidence="9 10">
    <name type="scientific">Mycena belliarum</name>
    <dbReference type="NCBI Taxonomy" id="1033014"/>
    <lineage>
        <taxon>Eukaryota</taxon>
        <taxon>Fungi</taxon>
        <taxon>Dikarya</taxon>
        <taxon>Basidiomycota</taxon>
        <taxon>Agaricomycotina</taxon>
        <taxon>Agaricomycetes</taxon>
        <taxon>Agaricomycetidae</taxon>
        <taxon>Agaricales</taxon>
        <taxon>Marasmiineae</taxon>
        <taxon>Mycenaceae</taxon>
        <taxon>Mycena</taxon>
    </lineage>
</organism>
<dbReference type="EMBL" id="JARJCN010000003">
    <property type="protein sequence ID" value="KAJ7102099.1"/>
    <property type="molecule type" value="Genomic_DNA"/>
</dbReference>
<evidence type="ECO:0000313" key="10">
    <source>
        <dbReference type="Proteomes" id="UP001222325"/>
    </source>
</evidence>
<comment type="caution">
    <text evidence="9">The sequence shown here is derived from an EMBL/GenBank/DDBJ whole genome shotgun (WGS) entry which is preliminary data.</text>
</comment>
<comment type="subcellular location">
    <subcellularLocation>
        <location evidence="1 6">Membrane</location>
        <topology evidence="1 6">Multi-pass membrane protein</topology>
    </subcellularLocation>
</comment>
<dbReference type="PANTHER" id="PTHR12300:SF161">
    <property type="entry name" value="RECEPTOR EXPRESSION-ENHANCING PROTEIN"/>
    <property type="match status" value="1"/>
</dbReference>
<sequence length="229" mass="25265">MFTIVSHLLAAWFCFLLPSYGTFKALAHRPVSEPELERWSQYWAVIGIVVTFEHLAEFLISWVPFYWELKTLFLLFLSLPQTQGSTYIYMTYLQPFFTQNEADLDAGILSIQRKTLFFAQARLAALWQFILNALNKNAATGQQASATPGQAPPQGAGFSMESAMGLFRTYGPSLMTALQPAAAPATPPVSSRPAPNASSSSFGTPNVELRARATFAEAAPPFPEPEHHS</sequence>
<proteinExistence type="inferred from homology"/>
<keyword evidence="5 6" id="KW-0472">Membrane</keyword>
<evidence type="ECO:0000313" key="9">
    <source>
        <dbReference type="EMBL" id="KAJ7102099.1"/>
    </source>
</evidence>
<evidence type="ECO:0000256" key="4">
    <source>
        <dbReference type="ARBA" id="ARBA00022989"/>
    </source>
</evidence>
<evidence type="ECO:0000256" key="2">
    <source>
        <dbReference type="ARBA" id="ARBA00008573"/>
    </source>
</evidence>
<dbReference type="InterPro" id="IPR004345">
    <property type="entry name" value="TB2_DP1_HVA22"/>
</dbReference>
<protein>
    <recommendedName>
        <fullName evidence="6">Protein YOP1</fullName>
    </recommendedName>
</protein>
<evidence type="ECO:0000256" key="7">
    <source>
        <dbReference type="SAM" id="MobiDB-lite"/>
    </source>
</evidence>
<accession>A0AAD6UKF3</accession>
<name>A0AAD6UKF3_9AGAR</name>
<keyword evidence="10" id="KW-1185">Reference proteome</keyword>